<dbReference type="GeneID" id="25313207"/>
<evidence type="ECO:0000256" key="8">
    <source>
        <dbReference type="ARBA" id="ARBA00023157"/>
    </source>
</evidence>
<gene>
    <name evidence="16" type="ORF">T310_1014</name>
</gene>
<dbReference type="Gene3D" id="2.160.20.10">
    <property type="entry name" value="Single-stranded right-handed beta-helix, Pectin lyase-like"/>
    <property type="match status" value="1"/>
</dbReference>
<dbReference type="AlphaFoldDB" id="A0A0F4Z3L7"/>
<dbReference type="PROSITE" id="PS00502">
    <property type="entry name" value="POLYGALACTURONASE"/>
    <property type="match status" value="1"/>
</dbReference>
<keyword evidence="10" id="KW-0961">Cell wall biogenesis/degradation</keyword>
<dbReference type="EC" id="3.2.1.15" evidence="3"/>
<proteinExistence type="inferred from homology"/>
<dbReference type="SUPFAM" id="SSF51126">
    <property type="entry name" value="Pectin lyase-like"/>
    <property type="match status" value="1"/>
</dbReference>
<evidence type="ECO:0000313" key="16">
    <source>
        <dbReference type="EMBL" id="KKA24935.1"/>
    </source>
</evidence>
<accession>A0A0F4Z3L7</accession>
<keyword evidence="17" id="KW-1185">Reference proteome</keyword>
<dbReference type="InterPro" id="IPR006626">
    <property type="entry name" value="PbH1"/>
</dbReference>
<dbReference type="GO" id="GO:0004650">
    <property type="term" value="F:polygalacturonase activity"/>
    <property type="evidence" value="ECO:0007669"/>
    <property type="project" value="UniProtKB-EC"/>
</dbReference>
<comment type="catalytic activity">
    <reaction evidence="11">
        <text>(1,4-alpha-D-galacturonosyl)n+m + H2O = (1,4-alpha-D-galacturonosyl)n + (1,4-alpha-D-galacturonosyl)m.</text>
        <dbReference type="EC" id="3.2.1.15"/>
    </reaction>
</comment>
<evidence type="ECO:0000256" key="10">
    <source>
        <dbReference type="ARBA" id="ARBA00023316"/>
    </source>
</evidence>
<evidence type="ECO:0000256" key="5">
    <source>
        <dbReference type="ARBA" id="ARBA00022729"/>
    </source>
</evidence>
<dbReference type="Proteomes" id="UP000053958">
    <property type="component" value="Unassembled WGS sequence"/>
</dbReference>
<dbReference type="InterPro" id="IPR000743">
    <property type="entry name" value="Glyco_hydro_28"/>
</dbReference>
<keyword evidence="9 13" id="KW-0326">Glycosidase</keyword>
<feature type="region of interest" description="Disordered" evidence="14">
    <location>
        <begin position="26"/>
        <end position="59"/>
    </location>
</feature>
<evidence type="ECO:0000256" key="3">
    <source>
        <dbReference type="ARBA" id="ARBA00012736"/>
    </source>
</evidence>
<evidence type="ECO:0000313" key="17">
    <source>
        <dbReference type="Proteomes" id="UP000053958"/>
    </source>
</evidence>
<comment type="subcellular location">
    <subcellularLocation>
        <location evidence="1">Secreted</location>
    </subcellularLocation>
</comment>
<dbReference type="InterPro" id="IPR012334">
    <property type="entry name" value="Pectin_lyas_fold"/>
</dbReference>
<dbReference type="PANTHER" id="PTHR31884:SF1">
    <property type="entry name" value="POLYGALACTURONASE"/>
    <property type="match status" value="1"/>
</dbReference>
<keyword evidence="8" id="KW-1015">Disulfide bond</keyword>
<organism evidence="16 17">
    <name type="scientific">Rasamsonia emersonii (strain ATCC 16479 / CBS 393.64 / IMI 116815)</name>
    <dbReference type="NCBI Taxonomy" id="1408163"/>
    <lineage>
        <taxon>Eukaryota</taxon>
        <taxon>Fungi</taxon>
        <taxon>Dikarya</taxon>
        <taxon>Ascomycota</taxon>
        <taxon>Pezizomycotina</taxon>
        <taxon>Eurotiomycetes</taxon>
        <taxon>Eurotiomycetidae</taxon>
        <taxon>Eurotiales</taxon>
        <taxon>Trichocomaceae</taxon>
        <taxon>Rasamsonia</taxon>
    </lineage>
</organism>
<dbReference type="RefSeq" id="XP_013331547.1">
    <property type="nucleotide sequence ID" value="XM_013476093.1"/>
</dbReference>
<dbReference type="OrthoDB" id="1546079at2759"/>
<dbReference type="GO" id="GO:0071555">
    <property type="term" value="P:cell wall organization"/>
    <property type="evidence" value="ECO:0007669"/>
    <property type="project" value="UniProtKB-KW"/>
</dbReference>
<evidence type="ECO:0000256" key="12">
    <source>
        <dbReference type="PROSITE-ProRule" id="PRU10052"/>
    </source>
</evidence>
<dbReference type="GO" id="GO:0045490">
    <property type="term" value="P:pectin catabolic process"/>
    <property type="evidence" value="ECO:0007669"/>
    <property type="project" value="UniProtKB-ARBA"/>
</dbReference>
<keyword evidence="4" id="KW-0964">Secreted</keyword>
<dbReference type="InterPro" id="IPR011050">
    <property type="entry name" value="Pectin_lyase_fold/virulence"/>
</dbReference>
<dbReference type="PANTHER" id="PTHR31884">
    <property type="entry name" value="POLYGALACTURONASE"/>
    <property type="match status" value="1"/>
</dbReference>
<keyword evidence="5 15" id="KW-0732">Signal</keyword>
<evidence type="ECO:0000256" key="11">
    <source>
        <dbReference type="ARBA" id="ARBA00034074"/>
    </source>
</evidence>
<keyword evidence="6" id="KW-0677">Repeat</keyword>
<dbReference type="STRING" id="1408163.A0A0F4Z3L7"/>
<protein>
    <recommendedName>
        <fullName evidence="3">endo-polygalacturonase</fullName>
        <ecNumber evidence="3">3.2.1.15</ecNumber>
    </recommendedName>
</protein>
<dbReference type="SMART" id="SM00710">
    <property type="entry name" value="PbH1"/>
    <property type="match status" value="5"/>
</dbReference>
<evidence type="ECO:0000256" key="4">
    <source>
        <dbReference type="ARBA" id="ARBA00022525"/>
    </source>
</evidence>
<sequence length="385" mass="39268">MPGIYTLVTLSTLLTSINVLAAPAVPATDAPAPTPPPKLEERATTCTFSGSDGASSASKSKTSCSTIVLSDVAVPSGTTLDLTNLNDGTHVIFEGETTFGYEEWSGPLVSVSGTDITVTAASGATLNGDGSRWWDGEGSNGGKTKPKFFYAHNLKLSSISGLYIQNSPVQVFSISGSEDLTLSDITIDDSAGDNAGAANTDGFDVGESSGIVITGATVYNQDDCLAVNSGTNITFSGGLCSGGHGLSIGSVGGRSDNTVSDVTIESSQVKNSQNGVRIKTVYDATGSVSGVTYKDITLSGITDYGIVVRQDYENGSPTGTPTNGVPISDFTLDNVQGTVDSDATDIFILCGAGSCSDWTWTDVNVTGGKVSDDCENVPSGISCSA</sequence>
<evidence type="ECO:0000256" key="15">
    <source>
        <dbReference type="SAM" id="SignalP"/>
    </source>
</evidence>
<dbReference type="GO" id="GO:0005576">
    <property type="term" value="C:extracellular region"/>
    <property type="evidence" value="ECO:0007669"/>
    <property type="project" value="UniProtKB-SubCell"/>
</dbReference>
<evidence type="ECO:0000256" key="13">
    <source>
        <dbReference type="RuleBase" id="RU361169"/>
    </source>
</evidence>
<evidence type="ECO:0000256" key="7">
    <source>
        <dbReference type="ARBA" id="ARBA00022801"/>
    </source>
</evidence>
<evidence type="ECO:0000256" key="2">
    <source>
        <dbReference type="ARBA" id="ARBA00008834"/>
    </source>
</evidence>
<feature type="chain" id="PRO_5002482434" description="endo-polygalacturonase" evidence="15">
    <location>
        <begin position="22"/>
        <end position="385"/>
    </location>
</feature>
<dbReference type="Pfam" id="PF00295">
    <property type="entry name" value="Glyco_hydro_28"/>
    <property type="match status" value="1"/>
</dbReference>
<keyword evidence="7 13" id="KW-0378">Hydrolase</keyword>
<evidence type="ECO:0000256" key="9">
    <source>
        <dbReference type="ARBA" id="ARBA00023295"/>
    </source>
</evidence>
<feature type="compositionally biased region" description="Low complexity" evidence="14">
    <location>
        <begin position="49"/>
        <end position="59"/>
    </location>
</feature>
<reference evidence="16 17" key="1">
    <citation type="submission" date="2015-04" db="EMBL/GenBank/DDBJ databases">
        <authorList>
            <person name="Heijne W.H."/>
            <person name="Fedorova N.D."/>
            <person name="Nierman W.C."/>
            <person name="Vollebregt A.W."/>
            <person name="Zhao Z."/>
            <person name="Wu L."/>
            <person name="Kumar M."/>
            <person name="Stam H."/>
            <person name="van den Berg M.A."/>
            <person name="Pel H.J."/>
        </authorList>
    </citation>
    <scope>NUCLEOTIDE SEQUENCE [LARGE SCALE GENOMIC DNA]</scope>
    <source>
        <strain evidence="16 17">CBS 393.64</strain>
    </source>
</reference>
<feature type="active site" evidence="12">
    <location>
        <position position="244"/>
    </location>
</feature>
<dbReference type="InterPro" id="IPR050434">
    <property type="entry name" value="Glycosyl_hydrlase_28"/>
</dbReference>
<dbReference type="EMBL" id="LASV01000041">
    <property type="protein sequence ID" value="KKA24935.1"/>
    <property type="molecule type" value="Genomic_DNA"/>
</dbReference>
<dbReference type="FunFam" id="2.160.20.10:FF:000002">
    <property type="entry name" value="Endopolygalacturonase D"/>
    <property type="match status" value="1"/>
</dbReference>
<comment type="caution">
    <text evidence="16">The sequence shown here is derived from an EMBL/GenBank/DDBJ whole genome shotgun (WGS) entry which is preliminary data.</text>
</comment>
<evidence type="ECO:0000256" key="1">
    <source>
        <dbReference type="ARBA" id="ARBA00004613"/>
    </source>
</evidence>
<evidence type="ECO:0000256" key="14">
    <source>
        <dbReference type="SAM" id="MobiDB-lite"/>
    </source>
</evidence>
<evidence type="ECO:0000256" key="6">
    <source>
        <dbReference type="ARBA" id="ARBA00022737"/>
    </source>
</evidence>
<name>A0A0F4Z3L7_RASE3</name>
<comment type="similarity">
    <text evidence="2 13">Belongs to the glycosyl hydrolase 28 family.</text>
</comment>
<feature type="signal peptide" evidence="15">
    <location>
        <begin position="1"/>
        <end position="21"/>
    </location>
</feature>